<dbReference type="Proteomes" id="UP000076021">
    <property type="component" value="Chromosome"/>
</dbReference>
<reference evidence="7" key="2">
    <citation type="submission" date="2016-03" db="EMBL/GenBank/DDBJ databases">
        <authorList>
            <person name="Ploux O."/>
        </authorList>
    </citation>
    <scope>NUCLEOTIDE SEQUENCE [LARGE SCALE GENOMIC DNA]</scope>
    <source>
        <strain evidence="7">PP9</strain>
    </source>
</reference>
<evidence type="ECO:0000259" key="5">
    <source>
        <dbReference type="Pfam" id="PF12850"/>
    </source>
</evidence>
<accession>A0A143HCN3</accession>
<name>A0A143HCN3_9BACL</name>
<dbReference type="GO" id="GO:0046872">
    <property type="term" value="F:metal ion binding"/>
    <property type="evidence" value="ECO:0007669"/>
    <property type="project" value="UniProtKB-KW"/>
</dbReference>
<dbReference type="InterPro" id="IPR020935">
    <property type="entry name" value="PdiEstase_YfcE_CS"/>
</dbReference>
<dbReference type="GO" id="GO:0016787">
    <property type="term" value="F:hydrolase activity"/>
    <property type="evidence" value="ECO:0007669"/>
    <property type="project" value="UniProtKB-UniRule"/>
</dbReference>
<dbReference type="EMBL" id="CP014806">
    <property type="protein sequence ID" value="AMW99537.1"/>
    <property type="molecule type" value="Genomic_DNA"/>
</dbReference>
<evidence type="ECO:0000256" key="4">
    <source>
        <dbReference type="RuleBase" id="RU362039"/>
    </source>
</evidence>
<reference evidence="6 7" key="1">
    <citation type="journal article" date="2016" name="Genome Announc.">
        <title>Whole-Genome Sequence of Rummeliibacillus stabekisii Strain PP9 Isolated from Antarctic Soil.</title>
        <authorList>
            <person name="da Mota F.F."/>
            <person name="Vollu R.E."/>
            <person name="Jurelevicius D."/>
            <person name="Seldin L."/>
        </authorList>
    </citation>
    <scope>NUCLEOTIDE SEQUENCE [LARGE SCALE GENOMIC DNA]</scope>
    <source>
        <strain evidence="6 7">PP9</strain>
    </source>
</reference>
<dbReference type="CDD" id="cd00841">
    <property type="entry name" value="MPP_YfcE"/>
    <property type="match status" value="1"/>
</dbReference>
<dbReference type="PANTHER" id="PTHR11124">
    <property type="entry name" value="VACUOLAR SORTING PROTEIN VPS29"/>
    <property type="match status" value="1"/>
</dbReference>
<comment type="cofactor">
    <cofactor evidence="4">
        <name>a divalent metal cation</name>
        <dbReference type="ChEBI" id="CHEBI:60240"/>
    </cofactor>
</comment>
<protein>
    <recommendedName>
        <fullName evidence="4">Phosphoesterase</fullName>
        <ecNumber evidence="4">3.1.4.-</ecNumber>
    </recommendedName>
</protein>
<dbReference type="Pfam" id="PF12850">
    <property type="entry name" value="Metallophos_2"/>
    <property type="match status" value="1"/>
</dbReference>
<evidence type="ECO:0000313" key="6">
    <source>
        <dbReference type="EMBL" id="AMW99537.1"/>
    </source>
</evidence>
<dbReference type="OrthoDB" id="9800565at2"/>
<dbReference type="SUPFAM" id="SSF56300">
    <property type="entry name" value="Metallo-dependent phosphatases"/>
    <property type="match status" value="1"/>
</dbReference>
<evidence type="ECO:0000256" key="1">
    <source>
        <dbReference type="ARBA" id="ARBA00008950"/>
    </source>
</evidence>
<dbReference type="EC" id="3.1.4.-" evidence="4"/>
<dbReference type="InterPro" id="IPR041802">
    <property type="entry name" value="MPP_YfcE"/>
</dbReference>
<proteinExistence type="inferred from homology"/>
<dbReference type="PROSITE" id="PS01269">
    <property type="entry name" value="UPF0025"/>
    <property type="match status" value="1"/>
</dbReference>
<evidence type="ECO:0000256" key="3">
    <source>
        <dbReference type="ARBA" id="ARBA00022801"/>
    </source>
</evidence>
<dbReference type="InterPro" id="IPR029052">
    <property type="entry name" value="Metallo-depent_PP-like"/>
</dbReference>
<sequence length="166" mass="18623">MKILVMSDTHGDAAIIQEVKKQNLDVDAIFHCGDSELPFDASELKDVYKVRGNCDYDMNFPTEVIKEINGETIFITHGHLFGVKSNLNALSFRAREVGADVVLFGHSHILGVELVDEILYVNPGSLLLPRGRKEKSYAIIEKIGNSWSVSFYTEEKQIIVEKNLVI</sequence>
<comment type="similarity">
    <text evidence="1 4">Belongs to the metallophosphoesterase superfamily. YfcE family.</text>
</comment>
<dbReference type="InterPro" id="IPR024654">
    <property type="entry name" value="Calcineurin-like_PHP_lpxH"/>
</dbReference>
<keyword evidence="7" id="KW-1185">Reference proteome</keyword>
<dbReference type="RefSeq" id="WP_066788657.1">
    <property type="nucleotide sequence ID" value="NZ_CP014806.1"/>
</dbReference>
<evidence type="ECO:0000313" key="7">
    <source>
        <dbReference type="Proteomes" id="UP000076021"/>
    </source>
</evidence>
<feature type="domain" description="Calcineurin-like phosphoesterase" evidence="5">
    <location>
        <begin position="1"/>
        <end position="141"/>
    </location>
</feature>
<gene>
    <name evidence="6" type="ORF">ATY39_08745</name>
</gene>
<dbReference type="AlphaFoldDB" id="A0A143HCN3"/>
<evidence type="ECO:0000256" key="2">
    <source>
        <dbReference type="ARBA" id="ARBA00022723"/>
    </source>
</evidence>
<dbReference type="Gene3D" id="3.60.21.10">
    <property type="match status" value="1"/>
</dbReference>
<dbReference type="InterPro" id="IPR000979">
    <property type="entry name" value="Phosphodiesterase_MJ0936/Vps29"/>
</dbReference>
<dbReference type="NCBIfam" id="TIGR00040">
    <property type="entry name" value="yfcE"/>
    <property type="match status" value="1"/>
</dbReference>
<dbReference type="STRING" id="241244.ATY39_08745"/>
<dbReference type="KEGG" id="rst:ATY39_08745"/>
<keyword evidence="2 4" id="KW-0479">Metal-binding</keyword>
<keyword evidence="3" id="KW-0378">Hydrolase</keyword>
<organism evidence="6 7">
    <name type="scientific">Rummeliibacillus stabekisii</name>
    <dbReference type="NCBI Taxonomy" id="241244"/>
    <lineage>
        <taxon>Bacteria</taxon>
        <taxon>Bacillati</taxon>
        <taxon>Bacillota</taxon>
        <taxon>Bacilli</taxon>
        <taxon>Bacillales</taxon>
        <taxon>Caryophanaceae</taxon>
        <taxon>Rummeliibacillus</taxon>
    </lineage>
</organism>